<dbReference type="GO" id="GO:0008137">
    <property type="term" value="F:NADH dehydrogenase (ubiquinone) activity"/>
    <property type="evidence" value="ECO:0007669"/>
    <property type="project" value="UniProtKB-UniRule"/>
</dbReference>
<comment type="similarity">
    <text evidence="1">Belongs to the complex I subunit 6 family.</text>
</comment>
<comment type="catalytic activity">
    <reaction evidence="1">
        <text>a quinone + NADH + 5 H(+)(in) = a quinol + NAD(+) + 4 H(+)(out)</text>
        <dbReference type="Rhea" id="RHEA:57888"/>
        <dbReference type="ChEBI" id="CHEBI:15378"/>
        <dbReference type="ChEBI" id="CHEBI:24646"/>
        <dbReference type="ChEBI" id="CHEBI:57540"/>
        <dbReference type="ChEBI" id="CHEBI:57945"/>
        <dbReference type="ChEBI" id="CHEBI:132124"/>
    </reaction>
</comment>
<dbReference type="Pfam" id="PF00499">
    <property type="entry name" value="Oxidored_q3"/>
    <property type="match status" value="1"/>
</dbReference>
<reference evidence="3 4" key="1">
    <citation type="submission" date="2020-07" db="EMBL/GenBank/DDBJ databases">
        <title>Sequencing the genomes of 1000 actinobacteria strains.</title>
        <authorList>
            <person name="Klenk H.-P."/>
        </authorList>
    </citation>
    <scope>NUCLEOTIDE SEQUENCE [LARGE SCALE GENOMIC DNA]</scope>
    <source>
        <strain evidence="3 4">DSM 24723</strain>
    </source>
</reference>
<dbReference type="PANTHER" id="PTHR33269">
    <property type="entry name" value="NADH-UBIQUINONE OXIDOREDUCTASE CHAIN 6"/>
    <property type="match status" value="1"/>
</dbReference>
<keyword evidence="1" id="KW-1133">Transmembrane helix</keyword>
<dbReference type="GO" id="GO:0005886">
    <property type="term" value="C:plasma membrane"/>
    <property type="evidence" value="ECO:0007669"/>
    <property type="project" value="UniProtKB-SubCell"/>
</dbReference>
<feature type="transmembrane region" description="Helical" evidence="1">
    <location>
        <begin position="145"/>
        <end position="167"/>
    </location>
</feature>
<comment type="caution">
    <text evidence="3">The sequence shown here is derived from an EMBL/GenBank/DDBJ whole genome shotgun (WGS) entry which is preliminary data.</text>
</comment>
<comment type="subcellular location">
    <subcellularLocation>
        <location evidence="1">Cell membrane</location>
        <topology evidence="1">Multi-pass membrane protein</topology>
    </subcellularLocation>
</comment>
<feature type="transmembrane region" description="Helical" evidence="1">
    <location>
        <begin position="33"/>
        <end position="50"/>
    </location>
</feature>
<comment type="function">
    <text evidence="1">NDH-1 shuttles electrons from NADH, via FMN and iron-sulfur (Fe-S) centers, to quinones in the respiratory chain. Couples the redox reaction to proton translocation (for every two electrons transferred, four hydrogen ions are translocated across the cytoplasmic membrane), and thus conserves the redox energy in a proton gradient.</text>
</comment>
<evidence type="ECO:0000256" key="1">
    <source>
        <dbReference type="RuleBase" id="RU004429"/>
    </source>
</evidence>
<name>A0A852X8L9_9MICO</name>
<evidence type="ECO:0000313" key="4">
    <source>
        <dbReference type="Proteomes" id="UP000592181"/>
    </source>
</evidence>
<feature type="transmembrane region" description="Helical" evidence="1">
    <location>
        <begin position="6"/>
        <end position="26"/>
    </location>
</feature>
<keyword evidence="1" id="KW-0520">NAD</keyword>
<protein>
    <recommendedName>
        <fullName evidence="1">NADH-quinone oxidoreductase subunit J</fullName>
        <ecNumber evidence="1">7.1.1.-</ecNumber>
    </recommendedName>
</protein>
<feature type="transmembrane region" description="Helical" evidence="1">
    <location>
        <begin position="62"/>
        <end position="84"/>
    </location>
</feature>
<organism evidence="3 4">
    <name type="scientific">Janibacter alkaliphilus</name>
    <dbReference type="NCBI Taxonomy" id="1069963"/>
    <lineage>
        <taxon>Bacteria</taxon>
        <taxon>Bacillati</taxon>
        <taxon>Actinomycetota</taxon>
        <taxon>Actinomycetes</taxon>
        <taxon>Micrococcales</taxon>
        <taxon>Intrasporangiaceae</taxon>
        <taxon>Janibacter</taxon>
    </lineage>
</organism>
<sequence length="306" mass="32868">MTGTGEAVAFWALAIVAVPAALALLFAKRAVHAAIGMVVTMIILGAFYLLQEAPFLGVVHIFVYTGAVMMLFLFVVMLVGVDHSDSLVETLTGQRFLTVLLSLATVALLVGAISGVTYEGDPNLSAVSADPGNVEAVAYLIFGRYVWVFEVTTALLVTAAIGAMVLAHRERIVPRPTQRQWMERRFREGQHLSGLPAPGVYARHNAVDTPALLPDGTVSELSLNRVLVARDQVTAPTRYVEVDEAAADTAPDREIADTRERHLHDTGEQLPPSADLPSLRREGAQHDGGHPQSGDDATRDDEGSAR</sequence>
<dbReference type="GO" id="GO:0048038">
    <property type="term" value="F:quinone binding"/>
    <property type="evidence" value="ECO:0007669"/>
    <property type="project" value="UniProtKB-UniRule"/>
</dbReference>
<dbReference type="EMBL" id="JACBZX010000001">
    <property type="protein sequence ID" value="NYG37103.1"/>
    <property type="molecule type" value="Genomic_DNA"/>
</dbReference>
<proteinExistence type="inferred from homology"/>
<feature type="compositionally biased region" description="Basic and acidic residues" evidence="2">
    <location>
        <begin position="278"/>
        <end position="289"/>
    </location>
</feature>
<dbReference type="PANTHER" id="PTHR33269:SF19">
    <property type="entry name" value="NADH-QUINONE OXIDOREDUCTASE SUBUNIT J"/>
    <property type="match status" value="1"/>
</dbReference>
<feature type="region of interest" description="Disordered" evidence="2">
    <location>
        <begin position="244"/>
        <end position="306"/>
    </location>
</feature>
<dbReference type="Gene3D" id="1.20.120.1200">
    <property type="entry name" value="NADH-ubiquinone/plastoquinone oxidoreductase chain 6, subunit NuoJ"/>
    <property type="match status" value="1"/>
</dbReference>
<keyword evidence="1" id="KW-0472">Membrane</keyword>
<keyword evidence="1" id="KW-0874">Quinone</keyword>
<gene>
    <name evidence="3" type="ORF">BJY28_001572</name>
</gene>
<dbReference type="InterPro" id="IPR001457">
    <property type="entry name" value="NADH_UbQ/plastoQ_OxRdtase_su6"/>
</dbReference>
<feature type="compositionally biased region" description="Basic and acidic residues" evidence="2">
    <location>
        <begin position="250"/>
        <end position="267"/>
    </location>
</feature>
<keyword evidence="1" id="KW-1003">Cell membrane</keyword>
<keyword evidence="4" id="KW-1185">Reference proteome</keyword>
<dbReference type="InterPro" id="IPR042106">
    <property type="entry name" value="Nuo/plastoQ_OxRdtase_6_NuoJ"/>
</dbReference>
<dbReference type="RefSeq" id="WP_179462527.1">
    <property type="nucleotide sequence ID" value="NZ_JACBZX010000001.1"/>
</dbReference>
<dbReference type="NCBIfam" id="NF005165">
    <property type="entry name" value="PRK06638.1-5"/>
    <property type="match status" value="1"/>
</dbReference>
<feature type="compositionally biased region" description="Basic and acidic residues" evidence="2">
    <location>
        <begin position="296"/>
        <end position="306"/>
    </location>
</feature>
<dbReference type="EC" id="7.1.1.-" evidence="1"/>
<evidence type="ECO:0000256" key="2">
    <source>
        <dbReference type="SAM" id="MobiDB-lite"/>
    </source>
</evidence>
<dbReference type="AlphaFoldDB" id="A0A852X8L9"/>
<evidence type="ECO:0000313" key="3">
    <source>
        <dbReference type="EMBL" id="NYG37103.1"/>
    </source>
</evidence>
<accession>A0A852X8L9</accession>
<keyword evidence="1" id="KW-0812">Transmembrane</keyword>
<dbReference type="Proteomes" id="UP000592181">
    <property type="component" value="Unassembled WGS sequence"/>
</dbReference>
<feature type="transmembrane region" description="Helical" evidence="1">
    <location>
        <begin position="96"/>
        <end position="118"/>
    </location>
</feature>